<evidence type="ECO:0000313" key="4">
    <source>
        <dbReference type="Proteomes" id="UP000270673"/>
    </source>
</evidence>
<evidence type="ECO:0000259" key="2">
    <source>
        <dbReference type="Pfam" id="PF20200"/>
    </source>
</evidence>
<gene>
    <name evidence="3" type="ORF">D8S85_12915</name>
</gene>
<dbReference type="AlphaFoldDB" id="A0A3S9VV55"/>
<proteinExistence type="predicted"/>
<evidence type="ECO:0000313" key="3">
    <source>
        <dbReference type="EMBL" id="AZS30359.1"/>
    </source>
</evidence>
<keyword evidence="4" id="KW-1185">Reference proteome</keyword>
<name>A0A3S9VV55_9BACT</name>
<dbReference type="RefSeq" id="WP_106481014.1">
    <property type="nucleotide sequence ID" value="NZ_CP032819.1"/>
</dbReference>
<dbReference type="EMBL" id="CP032819">
    <property type="protein sequence ID" value="AZS30359.1"/>
    <property type="molecule type" value="Genomic_DNA"/>
</dbReference>
<organism evidence="3 4">
    <name type="scientific">Butyricimonas faecalis</name>
    <dbReference type="NCBI Taxonomy" id="2093856"/>
    <lineage>
        <taxon>Bacteria</taxon>
        <taxon>Pseudomonadati</taxon>
        <taxon>Bacteroidota</taxon>
        <taxon>Bacteroidia</taxon>
        <taxon>Bacteroidales</taxon>
        <taxon>Odoribacteraceae</taxon>
        <taxon>Butyricimonas</taxon>
    </lineage>
</organism>
<evidence type="ECO:0000256" key="1">
    <source>
        <dbReference type="SAM" id="SignalP"/>
    </source>
</evidence>
<dbReference type="InterPro" id="IPR046692">
    <property type="entry name" value="DUF6562"/>
</dbReference>
<keyword evidence="1" id="KW-0732">Signal</keyword>
<dbReference type="Pfam" id="PF20200">
    <property type="entry name" value="DUF6562"/>
    <property type="match status" value="1"/>
</dbReference>
<feature type="chain" id="PRO_5019267818" description="DUF6562 domain-containing protein" evidence="1">
    <location>
        <begin position="23"/>
        <end position="350"/>
    </location>
</feature>
<dbReference type="OrthoDB" id="1089732at2"/>
<reference evidence="3 4" key="1">
    <citation type="submission" date="2018-10" db="EMBL/GenBank/DDBJ databases">
        <title>Butyricimonas faecalis sp. nov., isolated from human faeces and emended description of the genus Butyricimonas.</title>
        <authorList>
            <person name="Le Roy T."/>
            <person name="Van der Smissen P."/>
            <person name="Paquot A."/>
            <person name="Delzenne N."/>
            <person name="Muccioli G."/>
            <person name="Collet J.-F."/>
            <person name="Cani P.D."/>
        </authorList>
    </citation>
    <scope>NUCLEOTIDE SEQUENCE [LARGE SCALE GENOMIC DNA]</scope>
    <source>
        <strain evidence="3 4">H184</strain>
    </source>
</reference>
<dbReference type="KEGG" id="buy:D8S85_12915"/>
<accession>A0A3S9VV55</accession>
<dbReference type="Proteomes" id="UP000270673">
    <property type="component" value="Chromosome"/>
</dbReference>
<sequence length="350" mass="39774">MRKLLYHIWMPLVFLIACNVHEWPDTPENVTFRLKLSYEKNMTVWEHLYDGTGVTEQGLGDTYDNSRELGKIRYIIRAYPVSEKQRATREYSREFVITKDITEGYDHEVMLDLTPGDYHIMVWSDLLEDENKYPHHAADDFAGITLQGDHEGNNDYLDGFRGTGQISLVADIAEDIPNTLEIPMQRPLAKFEVITNDLAEFIEKEVSRTTAKSNGTKSVPENPASRVNLEDYRIVFHYVGFMPDTYSMFTDKPVDSSTGVTFSSALKVLNNREASLGFDYVFVNGKESAVTIQIGILDKEGTQLSLTQPIEVPLKRNHHTILRGKFLMSEASGGVIINPDFDGDYNLVFP</sequence>
<dbReference type="PROSITE" id="PS51257">
    <property type="entry name" value="PROKAR_LIPOPROTEIN"/>
    <property type="match status" value="1"/>
</dbReference>
<protein>
    <recommendedName>
        <fullName evidence="2">DUF6562 domain-containing protein</fullName>
    </recommendedName>
</protein>
<feature type="domain" description="DUF6562" evidence="2">
    <location>
        <begin position="31"/>
        <end position="350"/>
    </location>
</feature>
<feature type="signal peptide" evidence="1">
    <location>
        <begin position="1"/>
        <end position="22"/>
    </location>
</feature>